<keyword evidence="3" id="KW-1185">Reference proteome</keyword>
<feature type="chain" id="PRO_5034687252" evidence="1">
    <location>
        <begin position="23"/>
        <end position="212"/>
    </location>
</feature>
<dbReference type="OrthoDB" id="5428864at2759"/>
<name>A0A8H3PIX6_9LECA</name>
<evidence type="ECO:0000313" key="2">
    <source>
        <dbReference type="EMBL" id="CAF9941374.1"/>
    </source>
</evidence>
<protein>
    <submittedName>
        <fullName evidence="2">Uncharacterized protein</fullName>
    </submittedName>
</protein>
<evidence type="ECO:0000313" key="3">
    <source>
        <dbReference type="Proteomes" id="UP000664521"/>
    </source>
</evidence>
<dbReference type="AlphaFoldDB" id="A0A8H3PIX6"/>
<proteinExistence type="predicted"/>
<comment type="caution">
    <text evidence="2">The sequence shown here is derived from an EMBL/GenBank/DDBJ whole genome shotgun (WGS) entry which is preliminary data.</text>
</comment>
<evidence type="ECO:0000256" key="1">
    <source>
        <dbReference type="SAM" id="SignalP"/>
    </source>
</evidence>
<gene>
    <name evidence="2" type="ORF">HETSPECPRED_003218</name>
</gene>
<sequence>MLLQLSILLAVAFFHLVDFSNASPARQLNLDPPPDSLTATPTLPSLNVSKTLNGSLAGTTFLAHRFRVPNTHTVLGLGFGIIRHRIDAVDLQSLLHLALSVAKEGLDHYGGDAEYPFQPGALHPGAIRQSFGQIGFDLSLLIQDCGNYNYFNYGELYESLEGLMAYLVVGQRSWETTFMVWNGPGRFPDLTDPPIARGKIRMMKRSSGVGVE</sequence>
<dbReference type="Proteomes" id="UP000664521">
    <property type="component" value="Unassembled WGS sequence"/>
</dbReference>
<keyword evidence="1" id="KW-0732">Signal</keyword>
<feature type="signal peptide" evidence="1">
    <location>
        <begin position="1"/>
        <end position="22"/>
    </location>
</feature>
<accession>A0A8H3PIX6</accession>
<dbReference type="EMBL" id="CAJPDS010000190">
    <property type="protein sequence ID" value="CAF9941374.1"/>
    <property type="molecule type" value="Genomic_DNA"/>
</dbReference>
<organism evidence="2 3">
    <name type="scientific">Heterodermia speciosa</name>
    <dbReference type="NCBI Taxonomy" id="116794"/>
    <lineage>
        <taxon>Eukaryota</taxon>
        <taxon>Fungi</taxon>
        <taxon>Dikarya</taxon>
        <taxon>Ascomycota</taxon>
        <taxon>Pezizomycotina</taxon>
        <taxon>Lecanoromycetes</taxon>
        <taxon>OSLEUM clade</taxon>
        <taxon>Lecanoromycetidae</taxon>
        <taxon>Caliciales</taxon>
        <taxon>Physciaceae</taxon>
        <taxon>Heterodermia</taxon>
    </lineage>
</organism>
<reference evidence="2" key="1">
    <citation type="submission" date="2021-03" db="EMBL/GenBank/DDBJ databases">
        <authorList>
            <person name="Tagirdzhanova G."/>
        </authorList>
    </citation>
    <scope>NUCLEOTIDE SEQUENCE</scope>
</reference>